<gene>
    <name evidence="2" type="ORF">NKR19_g1071</name>
</gene>
<evidence type="ECO:0000313" key="2">
    <source>
        <dbReference type="EMBL" id="KAJ9164773.1"/>
    </source>
</evidence>
<feature type="region of interest" description="Disordered" evidence="1">
    <location>
        <begin position="1"/>
        <end position="132"/>
    </location>
</feature>
<dbReference type="EMBL" id="JANBVN010000009">
    <property type="protein sequence ID" value="KAJ9164773.1"/>
    <property type="molecule type" value="Genomic_DNA"/>
</dbReference>
<accession>A0AA38RZ73</accession>
<evidence type="ECO:0000256" key="1">
    <source>
        <dbReference type="SAM" id="MobiDB-lite"/>
    </source>
</evidence>
<feature type="compositionally biased region" description="Basic and acidic residues" evidence="1">
    <location>
        <begin position="33"/>
        <end position="56"/>
    </location>
</feature>
<feature type="compositionally biased region" description="Basic and acidic residues" evidence="1">
    <location>
        <begin position="1"/>
        <end position="12"/>
    </location>
</feature>
<protein>
    <submittedName>
        <fullName evidence="2">Uncharacterized protein</fullName>
    </submittedName>
</protein>
<dbReference type="AlphaFoldDB" id="A0AA38RZ73"/>
<evidence type="ECO:0000313" key="3">
    <source>
        <dbReference type="Proteomes" id="UP001174691"/>
    </source>
</evidence>
<keyword evidence="3" id="KW-1185">Reference proteome</keyword>
<sequence>MSDTGDEKRTTDMRSSVDPTDLLHGSLPDTEVSSDRDVPSDKEPSDRNVPSDRDVPSDTEVPSNRDVPLPPPTIIITHPAGSRGSIIRHNVQPATTPAPKGGEGLSDVQAQPSTGASEYPRFPHHGQHPQSPAPFDPTWALPAALQASLRAKIRARIQPPSGLEMNTPAFGSTFMEEGDAAGYVAPGDPSLRHTATGRALAEVSRCAEEFKYLHVPGSPVFVVNIHDFVTAAIAAERPEVKALCIDLPTIKYLTAAPNTPYKWLTDVGKYFVGNIAGIAQRSGKLLTVDMDI</sequence>
<reference evidence="2" key="1">
    <citation type="submission" date="2022-07" db="EMBL/GenBank/DDBJ databases">
        <title>Fungi with potential for degradation of polypropylene.</title>
        <authorList>
            <person name="Gostincar C."/>
        </authorList>
    </citation>
    <scope>NUCLEOTIDE SEQUENCE</scope>
    <source>
        <strain evidence="2">EXF-13287</strain>
    </source>
</reference>
<comment type="caution">
    <text evidence="2">The sequence shown here is derived from an EMBL/GenBank/DDBJ whole genome shotgun (WGS) entry which is preliminary data.</text>
</comment>
<organism evidence="2 3">
    <name type="scientific">Coniochaeta hoffmannii</name>
    <dbReference type="NCBI Taxonomy" id="91930"/>
    <lineage>
        <taxon>Eukaryota</taxon>
        <taxon>Fungi</taxon>
        <taxon>Dikarya</taxon>
        <taxon>Ascomycota</taxon>
        <taxon>Pezizomycotina</taxon>
        <taxon>Sordariomycetes</taxon>
        <taxon>Sordariomycetidae</taxon>
        <taxon>Coniochaetales</taxon>
        <taxon>Coniochaetaceae</taxon>
        <taxon>Coniochaeta</taxon>
    </lineage>
</organism>
<dbReference type="Proteomes" id="UP001174691">
    <property type="component" value="Unassembled WGS sequence"/>
</dbReference>
<proteinExistence type="predicted"/>
<name>A0AA38RZ73_9PEZI</name>